<dbReference type="OrthoDB" id="1453620at2"/>
<name>A0A1V9FPS7_9BACT</name>
<evidence type="ECO:0000313" key="1">
    <source>
        <dbReference type="EMBL" id="OQP60369.1"/>
    </source>
</evidence>
<evidence type="ECO:0000313" key="2">
    <source>
        <dbReference type="Proteomes" id="UP000192796"/>
    </source>
</evidence>
<keyword evidence="2" id="KW-1185">Reference proteome</keyword>
<dbReference type="STRING" id="1703345.A3860_33865"/>
<dbReference type="RefSeq" id="WP_081153324.1">
    <property type="nucleotide sequence ID" value="NZ_LVYD01000064.1"/>
</dbReference>
<sequence length="68" mass="7898">MVLDQNGKQLSPCIVAKVRHALGLTNKRPTNNKRCHPDYWERTCGEIGKGQPQEEIQRVIDLYLEYMN</sequence>
<dbReference type="AlphaFoldDB" id="A0A1V9FPS7"/>
<proteinExistence type="predicted"/>
<dbReference type="Proteomes" id="UP000192796">
    <property type="component" value="Unassembled WGS sequence"/>
</dbReference>
<gene>
    <name evidence="1" type="ORF">A3860_33865</name>
</gene>
<reference evidence="1 2" key="1">
    <citation type="submission" date="2016-03" db="EMBL/GenBank/DDBJ databases">
        <title>Niastella vici sp. nov., isolated from farmland soil.</title>
        <authorList>
            <person name="Chen L."/>
            <person name="Wang D."/>
            <person name="Yang S."/>
            <person name="Wang G."/>
        </authorList>
    </citation>
    <scope>NUCLEOTIDE SEQUENCE [LARGE SCALE GENOMIC DNA]</scope>
    <source>
        <strain evidence="1 2">DJ57</strain>
    </source>
</reference>
<dbReference type="EMBL" id="LVYD01000064">
    <property type="protein sequence ID" value="OQP60369.1"/>
    <property type="molecule type" value="Genomic_DNA"/>
</dbReference>
<protein>
    <submittedName>
        <fullName evidence="1">Uncharacterized protein</fullName>
    </submittedName>
</protein>
<accession>A0A1V9FPS7</accession>
<comment type="caution">
    <text evidence="1">The sequence shown here is derived from an EMBL/GenBank/DDBJ whole genome shotgun (WGS) entry which is preliminary data.</text>
</comment>
<organism evidence="1 2">
    <name type="scientific">Niastella vici</name>
    <dbReference type="NCBI Taxonomy" id="1703345"/>
    <lineage>
        <taxon>Bacteria</taxon>
        <taxon>Pseudomonadati</taxon>
        <taxon>Bacteroidota</taxon>
        <taxon>Chitinophagia</taxon>
        <taxon>Chitinophagales</taxon>
        <taxon>Chitinophagaceae</taxon>
        <taxon>Niastella</taxon>
    </lineage>
</organism>